<keyword evidence="4 6" id="KW-1133">Transmembrane helix</keyword>
<evidence type="ECO:0000256" key="5">
    <source>
        <dbReference type="ARBA" id="ARBA00023136"/>
    </source>
</evidence>
<dbReference type="Proteomes" id="UP000642571">
    <property type="component" value="Unassembled WGS sequence"/>
</dbReference>
<evidence type="ECO:0000256" key="3">
    <source>
        <dbReference type="ARBA" id="ARBA00022692"/>
    </source>
</evidence>
<gene>
    <name evidence="8" type="ORF">GCM10011389_24750</name>
</gene>
<feature type="transmembrane region" description="Helical" evidence="6">
    <location>
        <begin position="18"/>
        <end position="37"/>
    </location>
</feature>
<dbReference type="InterPro" id="IPR013525">
    <property type="entry name" value="ABC2_TM"/>
</dbReference>
<keyword evidence="9" id="KW-1185">Reference proteome</keyword>
<dbReference type="Gene3D" id="3.40.1710.10">
    <property type="entry name" value="abc type-2 transporter like domain"/>
    <property type="match status" value="1"/>
</dbReference>
<feature type="transmembrane region" description="Helical" evidence="6">
    <location>
        <begin position="241"/>
        <end position="266"/>
    </location>
</feature>
<comment type="subcellular location">
    <subcellularLocation>
        <location evidence="1">Cell membrane</location>
        <topology evidence="1">Multi-pass membrane protein</topology>
    </subcellularLocation>
</comment>
<dbReference type="Pfam" id="PF12698">
    <property type="entry name" value="ABC2_membrane_3"/>
    <property type="match status" value="1"/>
</dbReference>
<protein>
    <recommendedName>
        <fullName evidence="7">ABC-2 type transporter transmembrane domain-containing protein</fullName>
    </recommendedName>
</protein>
<reference evidence="9" key="1">
    <citation type="journal article" date="2019" name="Int. J. Syst. Evol. Microbiol.">
        <title>The Global Catalogue of Microorganisms (GCM) 10K type strain sequencing project: providing services to taxonomists for standard genome sequencing and annotation.</title>
        <authorList>
            <consortium name="The Broad Institute Genomics Platform"/>
            <consortium name="The Broad Institute Genome Sequencing Center for Infectious Disease"/>
            <person name="Wu L."/>
            <person name="Ma J."/>
        </authorList>
    </citation>
    <scope>NUCLEOTIDE SEQUENCE [LARGE SCALE GENOMIC DNA]</scope>
    <source>
        <strain evidence="9">CGMCC 1.15353</strain>
    </source>
</reference>
<feature type="transmembrane region" description="Helical" evidence="6">
    <location>
        <begin position="201"/>
        <end position="220"/>
    </location>
</feature>
<evidence type="ECO:0000256" key="6">
    <source>
        <dbReference type="SAM" id="Phobius"/>
    </source>
</evidence>
<evidence type="ECO:0000259" key="7">
    <source>
        <dbReference type="Pfam" id="PF12698"/>
    </source>
</evidence>
<feature type="transmembrane region" description="Helical" evidence="6">
    <location>
        <begin position="278"/>
        <end position="300"/>
    </location>
</feature>
<comment type="caution">
    <text evidence="8">The sequence shown here is derived from an EMBL/GenBank/DDBJ whole genome shotgun (WGS) entry which is preliminary data.</text>
</comment>
<feature type="domain" description="ABC-2 type transporter transmembrane" evidence="7">
    <location>
        <begin position="20"/>
        <end position="299"/>
    </location>
</feature>
<keyword evidence="5 6" id="KW-0472">Membrane</keyword>
<keyword evidence="3 6" id="KW-0812">Transmembrane</keyword>
<dbReference type="RefSeq" id="WP_188654191.1">
    <property type="nucleotide sequence ID" value="NZ_BMIN01000010.1"/>
</dbReference>
<sequence>MLTYLSLHLNKWKKRPGLALFILLFPILVTILSYPFFQKAAEETAVPVAIVDEDESSYSTTVVRRVREAERLHVLSMSSPEAVESVQKGQVEAAFIIKKGFQDTLQNGEVEETITWVRSNESTLDVFAKEAIGAELMRISLNAKAGNTLEQSSSVSFEKGFQYADQFWEPEPLFQMDFKKGSSEDVAQGPVPLASWQMVTVALYFLYAWLVAILFLRTLIRDEEAGRLQRIRITQYTTYSYFAGHFLVMIVLGIGTFLPAAIALFFLSSTSVPVNAEWSGWAMAVLVTTLVITWFLFLGLGRKRWTIILFIALAVGSFTLTIADLGWTLAWPHSWLIHKP</sequence>
<dbReference type="PANTHER" id="PTHR30294:SF29">
    <property type="entry name" value="MULTIDRUG ABC TRANSPORTER PERMEASE YBHS-RELATED"/>
    <property type="match status" value="1"/>
</dbReference>
<evidence type="ECO:0000256" key="2">
    <source>
        <dbReference type="ARBA" id="ARBA00022475"/>
    </source>
</evidence>
<feature type="transmembrane region" description="Helical" evidence="6">
    <location>
        <begin position="307"/>
        <end position="330"/>
    </location>
</feature>
<evidence type="ECO:0000256" key="4">
    <source>
        <dbReference type="ARBA" id="ARBA00022989"/>
    </source>
</evidence>
<keyword evidence="2" id="KW-1003">Cell membrane</keyword>
<evidence type="ECO:0000256" key="1">
    <source>
        <dbReference type="ARBA" id="ARBA00004651"/>
    </source>
</evidence>
<evidence type="ECO:0000313" key="9">
    <source>
        <dbReference type="Proteomes" id="UP000642571"/>
    </source>
</evidence>
<proteinExistence type="predicted"/>
<dbReference type="InterPro" id="IPR051449">
    <property type="entry name" value="ABC-2_transporter_component"/>
</dbReference>
<accession>A0ABQ1Q6A7</accession>
<name>A0ABQ1Q6A7_9BACI</name>
<dbReference type="EMBL" id="BMIN01000010">
    <property type="protein sequence ID" value="GGD16088.1"/>
    <property type="molecule type" value="Genomic_DNA"/>
</dbReference>
<organism evidence="8 9">
    <name type="scientific">Pontibacillus salipaludis</name>
    <dbReference type="NCBI Taxonomy" id="1697394"/>
    <lineage>
        <taxon>Bacteria</taxon>
        <taxon>Bacillati</taxon>
        <taxon>Bacillota</taxon>
        <taxon>Bacilli</taxon>
        <taxon>Bacillales</taxon>
        <taxon>Bacillaceae</taxon>
        <taxon>Pontibacillus</taxon>
    </lineage>
</organism>
<evidence type="ECO:0000313" key="8">
    <source>
        <dbReference type="EMBL" id="GGD16088.1"/>
    </source>
</evidence>
<dbReference type="PANTHER" id="PTHR30294">
    <property type="entry name" value="MEMBRANE COMPONENT OF ABC TRANSPORTER YHHJ-RELATED"/>
    <property type="match status" value="1"/>
</dbReference>